<gene>
    <name evidence="1" type="ORF">WG66_6371</name>
</gene>
<accession>A0A0W0FXM4</accession>
<protein>
    <submittedName>
        <fullName evidence="1">Uncharacterized protein</fullName>
    </submittedName>
</protein>
<evidence type="ECO:0000313" key="1">
    <source>
        <dbReference type="EMBL" id="KTB41046.1"/>
    </source>
</evidence>
<name>A0A0W0FXM4_MONRR</name>
<dbReference type="AlphaFoldDB" id="A0A0W0FXM4"/>
<dbReference type="EMBL" id="LATX01001518">
    <property type="protein sequence ID" value="KTB41046.1"/>
    <property type="molecule type" value="Genomic_DNA"/>
</dbReference>
<dbReference type="Proteomes" id="UP000054988">
    <property type="component" value="Unassembled WGS sequence"/>
</dbReference>
<sequence length="49" mass="5233">MTGVYVPTRIVGSESNSSVAPGSNVTFRRNADYAEITDLAGFGIRRAID</sequence>
<organism evidence="1 2">
    <name type="scientific">Moniliophthora roreri</name>
    <name type="common">Frosty pod rot fungus</name>
    <name type="synonym">Monilia roreri</name>
    <dbReference type="NCBI Taxonomy" id="221103"/>
    <lineage>
        <taxon>Eukaryota</taxon>
        <taxon>Fungi</taxon>
        <taxon>Dikarya</taxon>
        <taxon>Basidiomycota</taxon>
        <taxon>Agaricomycotina</taxon>
        <taxon>Agaricomycetes</taxon>
        <taxon>Agaricomycetidae</taxon>
        <taxon>Agaricales</taxon>
        <taxon>Marasmiineae</taxon>
        <taxon>Marasmiaceae</taxon>
        <taxon>Moniliophthora</taxon>
    </lineage>
</organism>
<proteinExistence type="predicted"/>
<evidence type="ECO:0000313" key="2">
    <source>
        <dbReference type="Proteomes" id="UP000054988"/>
    </source>
</evidence>
<reference evidence="1 2" key="1">
    <citation type="submission" date="2015-12" db="EMBL/GenBank/DDBJ databases">
        <title>Draft genome sequence of Moniliophthora roreri, the causal agent of frosty pod rot of cacao.</title>
        <authorList>
            <person name="Aime M.C."/>
            <person name="Diaz-Valderrama J.R."/>
            <person name="Kijpornyongpan T."/>
            <person name="Phillips-Mora W."/>
        </authorList>
    </citation>
    <scope>NUCLEOTIDE SEQUENCE [LARGE SCALE GENOMIC DNA]</scope>
    <source>
        <strain evidence="1 2">MCA 2952</strain>
    </source>
</reference>
<comment type="caution">
    <text evidence="1">The sequence shown here is derived from an EMBL/GenBank/DDBJ whole genome shotgun (WGS) entry which is preliminary data.</text>
</comment>